<feature type="compositionally biased region" description="Low complexity" evidence="1">
    <location>
        <begin position="81"/>
        <end position="103"/>
    </location>
</feature>
<evidence type="ECO:0000313" key="3">
    <source>
        <dbReference type="Proteomes" id="UP000595140"/>
    </source>
</evidence>
<feature type="region of interest" description="Disordered" evidence="1">
    <location>
        <begin position="74"/>
        <end position="129"/>
    </location>
</feature>
<gene>
    <name evidence="2" type="ORF">CCAM_LOCUS26785</name>
</gene>
<dbReference type="AlphaFoldDB" id="A0A484M8X8"/>
<accession>A0A484M8X8</accession>
<proteinExistence type="predicted"/>
<sequence>MFRIYLDFLSRQTPFFTGHPPLPFDHAGVAQARASSPQPIATASFARGPPSASAPPTTVHLVVLPFVASTASVGRPRHRAAAPPIAAVSPSPEVRRSSPSSAANRLQPSPLAQTANSCRSATVAGIRHRRRIQPLPRIDIAGRLTSTPD</sequence>
<evidence type="ECO:0000256" key="1">
    <source>
        <dbReference type="SAM" id="MobiDB-lite"/>
    </source>
</evidence>
<dbReference type="Proteomes" id="UP000595140">
    <property type="component" value="Unassembled WGS sequence"/>
</dbReference>
<evidence type="ECO:0000313" key="2">
    <source>
        <dbReference type="EMBL" id="VFQ85009.1"/>
    </source>
</evidence>
<reference evidence="2 3" key="1">
    <citation type="submission" date="2018-04" db="EMBL/GenBank/DDBJ databases">
        <authorList>
            <person name="Vogel A."/>
        </authorList>
    </citation>
    <scope>NUCLEOTIDE SEQUENCE [LARGE SCALE GENOMIC DNA]</scope>
</reference>
<feature type="compositionally biased region" description="Polar residues" evidence="1">
    <location>
        <begin position="104"/>
        <end position="120"/>
    </location>
</feature>
<keyword evidence="3" id="KW-1185">Reference proteome</keyword>
<name>A0A484M8X8_9ASTE</name>
<protein>
    <submittedName>
        <fullName evidence="2">Uncharacterized protein</fullName>
    </submittedName>
</protein>
<organism evidence="2 3">
    <name type="scientific">Cuscuta campestris</name>
    <dbReference type="NCBI Taxonomy" id="132261"/>
    <lineage>
        <taxon>Eukaryota</taxon>
        <taxon>Viridiplantae</taxon>
        <taxon>Streptophyta</taxon>
        <taxon>Embryophyta</taxon>
        <taxon>Tracheophyta</taxon>
        <taxon>Spermatophyta</taxon>
        <taxon>Magnoliopsida</taxon>
        <taxon>eudicotyledons</taxon>
        <taxon>Gunneridae</taxon>
        <taxon>Pentapetalae</taxon>
        <taxon>asterids</taxon>
        <taxon>lamiids</taxon>
        <taxon>Solanales</taxon>
        <taxon>Convolvulaceae</taxon>
        <taxon>Cuscuteae</taxon>
        <taxon>Cuscuta</taxon>
        <taxon>Cuscuta subgen. Grammica</taxon>
        <taxon>Cuscuta sect. Cleistogrammica</taxon>
    </lineage>
</organism>
<dbReference type="EMBL" id="OOIL02002808">
    <property type="protein sequence ID" value="VFQ85009.1"/>
    <property type="molecule type" value="Genomic_DNA"/>
</dbReference>